<evidence type="ECO:0000256" key="1">
    <source>
        <dbReference type="SAM" id="Phobius"/>
    </source>
</evidence>
<sequence length="265" mass="31058">MKEVNKQLIPIACTLLTILPVIYFAKNNSDTDPNYAYLLNAYLIVIISIVIMLFIAAFFGDLILALFRKQLDNYTNFIYQRYKTAIEYIDVNGKTVSLNTTIYITNLNFFSKKKTTSNELVTDGYGKIEPESGTGINTRLVRKKDFELSYETNISKKNTIKNEHYTTFGAKYLDTFCKEGSNFWQIQPKHYCKFYEFILIYPDSSKEIELNFRIGDRCKDGTCENWRIDSETDYTTYTRFGKKIAKVLFYNISNSEVRYISWNFF</sequence>
<dbReference type="AlphaFoldDB" id="A0A842IRN9"/>
<feature type="transmembrane region" description="Helical" evidence="1">
    <location>
        <begin position="37"/>
        <end position="67"/>
    </location>
</feature>
<keyword evidence="1" id="KW-1133">Transmembrane helix</keyword>
<keyword evidence="3" id="KW-1185">Reference proteome</keyword>
<name>A0A842IRN9_9FLAO</name>
<protein>
    <submittedName>
        <fullName evidence="2">Uncharacterized protein</fullName>
    </submittedName>
</protein>
<keyword evidence="1" id="KW-0812">Transmembrane</keyword>
<reference evidence="2" key="1">
    <citation type="submission" date="2020-08" db="EMBL/GenBank/DDBJ databases">
        <title>Winogradskyella ouciana sp. nov., isolated from the hadal seawater of the Mariana Trench.</title>
        <authorList>
            <person name="He X."/>
        </authorList>
    </citation>
    <scope>NUCLEOTIDE SEQUENCE [LARGE SCALE GENOMIC DNA]</scope>
    <source>
        <strain evidence="2">KCTC 52348</strain>
    </source>
</reference>
<keyword evidence="1" id="KW-0472">Membrane</keyword>
<comment type="caution">
    <text evidence="2">The sequence shown here is derived from an EMBL/GenBank/DDBJ whole genome shotgun (WGS) entry which is preliminary data.</text>
</comment>
<evidence type="ECO:0000313" key="2">
    <source>
        <dbReference type="EMBL" id="MBC2845700.1"/>
    </source>
</evidence>
<dbReference type="Proteomes" id="UP000533900">
    <property type="component" value="Unassembled WGS sequence"/>
</dbReference>
<proteinExistence type="predicted"/>
<organism evidence="2 3">
    <name type="scientific">Winogradskyella flava</name>
    <dbReference type="NCBI Taxonomy" id="1884876"/>
    <lineage>
        <taxon>Bacteria</taxon>
        <taxon>Pseudomonadati</taxon>
        <taxon>Bacteroidota</taxon>
        <taxon>Flavobacteriia</taxon>
        <taxon>Flavobacteriales</taxon>
        <taxon>Flavobacteriaceae</taxon>
        <taxon>Winogradskyella</taxon>
    </lineage>
</organism>
<feature type="transmembrane region" description="Helical" evidence="1">
    <location>
        <begin position="7"/>
        <end position="25"/>
    </location>
</feature>
<dbReference type="EMBL" id="JACLCP010000003">
    <property type="protein sequence ID" value="MBC2845700.1"/>
    <property type="molecule type" value="Genomic_DNA"/>
</dbReference>
<gene>
    <name evidence="2" type="ORF">H7F21_11400</name>
</gene>
<accession>A0A842IRN9</accession>
<evidence type="ECO:0000313" key="3">
    <source>
        <dbReference type="Proteomes" id="UP000533900"/>
    </source>
</evidence>
<dbReference type="RefSeq" id="WP_185789416.1">
    <property type="nucleotide sequence ID" value="NZ_JACLCP010000003.1"/>
</dbReference>